<proteinExistence type="predicted"/>
<evidence type="ECO:0000313" key="2">
    <source>
        <dbReference type="EMBL" id="KAF5938358.1"/>
    </source>
</evidence>
<evidence type="ECO:0000259" key="1">
    <source>
        <dbReference type="PROSITE" id="PS50181"/>
    </source>
</evidence>
<dbReference type="InterPro" id="IPR050796">
    <property type="entry name" value="SCF_F-box_component"/>
</dbReference>
<feature type="domain" description="F-box" evidence="1">
    <location>
        <begin position="44"/>
        <end position="91"/>
    </location>
</feature>
<protein>
    <recommendedName>
        <fullName evidence="1">F-box domain-containing protein</fullName>
    </recommendedName>
</protein>
<dbReference type="SUPFAM" id="SSF81383">
    <property type="entry name" value="F-box domain"/>
    <property type="match status" value="1"/>
</dbReference>
<organism evidence="2 3">
    <name type="scientific">Camellia sinensis</name>
    <name type="common">Tea plant</name>
    <name type="synonym">Thea sinensis</name>
    <dbReference type="NCBI Taxonomy" id="4442"/>
    <lineage>
        <taxon>Eukaryota</taxon>
        <taxon>Viridiplantae</taxon>
        <taxon>Streptophyta</taxon>
        <taxon>Embryophyta</taxon>
        <taxon>Tracheophyta</taxon>
        <taxon>Spermatophyta</taxon>
        <taxon>Magnoliopsida</taxon>
        <taxon>eudicotyledons</taxon>
        <taxon>Gunneridae</taxon>
        <taxon>Pentapetalae</taxon>
        <taxon>asterids</taxon>
        <taxon>Ericales</taxon>
        <taxon>Theaceae</taxon>
        <taxon>Camellia</taxon>
    </lineage>
</organism>
<dbReference type="OrthoDB" id="1938527at2759"/>
<dbReference type="NCBIfam" id="TIGR01640">
    <property type="entry name" value="F_box_assoc_1"/>
    <property type="match status" value="1"/>
</dbReference>
<comment type="caution">
    <text evidence="2">The sequence shown here is derived from an EMBL/GenBank/DDBJ whole genome shotgun (WGS) entry which is preliminary data.</text>
</comment>
<evidence type="ECO:0000313" key="3">
    <source>
        <dbReference type="Proteomes" id="UP000593564"/>
    </source>
</evidence>
<reference evidence="2 3" key="2">
    <citation type="submission" date="2020-07" db="EMBL/GenBank/DDBJ databases">
        <title>Genome assembly of wild tea tree DASZ reveals pedigree and selection history of tea varieties.</title>
        <authorList>
            <person name="Zhang W."/>
        </authorList>
    </citation>
    <scope>NUCLEOTIDE SEQUENCE [LARGE SCALE GENOMIC DNA]</scope>
    <source>
        <strain evidence="3">cv. G240</strain>
        <tissue evidence="2">Leaf</tissue>
    </source>
</reference>
<dbReference type="InterPro" id="IPR001810">
    <property type="entry name" value="F-box_dom"/>
</dbReference>
<dbReference type="Pfam" id="PF00646">
    <property type="entry name" value="F-box"/>
    <property type="match status" value="1"/>
</dbReference>
<keyword evidence="3" id="KW-1185">Reference proteome</keyword>
<dbReference type="SMART" id="SM00256">
    <property type="entry name" value="FBOX"/>
    <property type="match status" value="1"/>
</dbReference>
<dbReference type="PANTHER" id="PTHR31672">
    <property type="entry name" value="BNACNNG10540D PROTEIN"/>
    <property type="match status" value="1"/>
</dbReference>
<reference evidence="3" key="1">
    <citation type="journal article" date="2020" name="Nat. Commun.">
        <title>Genome assembly of wild tea tree DASZ reveals pedigree and selection history of tea varieties.</title>
        <authorList>
            <person name="Zhang W."/>
            <person name="Zhang Y."/>
            <person name="Qiu H."/>
            <person name="Guo Y."/>
            <person name="Wan H."/>
            <person name="Zhang X."/>
            <person name="Scossa F."/>
            <person name="Alseekh S."/>
            <person name="Zhang Q."/>
            <person name="Wang P."/>
            <person name="Xu L."/>
            <person name="Schmidt M.H."/>
            <person name="Jia X."/>
            <person name="Li D."/>
            <person name="Zhu A."/>
            <person name="Guo F."/>
            <person name="Chen W."/>
            <person name="Ni D."/>
            <person name="Usadel B."/>
            <person name="Fernie A.R."/>
            <person name="Wen W."/>
        </authorList>
    </citation>
    <scope>NUCLEOTIDE SEQUENCE [LARGE SCALE GENOMIC DNA]</scope>
    <source>
        <strain evidence="3">cv. G240</strain>
    </source>
</reference>
<name>A0A7J7GG32_CAMSI</name>
<dbReference type="Gene3D" id="1.20.1280.50">
    <property type="match status" value="1"/>
</dbReference>
<gene>
    <name evidence="2" type="ORF">HYC85_022617</name>
</gene>
<dbReference type="EMBL" id="JACBKZ010000011">
    <property type="protein sequence ID" value="KAF5938358.1"/>
    <property type="molecule type" value="Genomic_DNA"/>
</dbReference>
<accession>A0A7J7GG32</accession>
<dbReference type="InterPro" id="IPR013187">
    <property type="entry name" value="F-box-assoc_dom_typ3"/>
</dbReference>
<dbReference type="InterPro" id="IPR017451">
    <property type="entry name" value="F-box-assoc_interact_dom"/>
</dbReference>
<sequence length="412" mass="46768">MRASKDPLMRESKRYKLSQKDAGFLLRAVQERASANKKPEIKWGNQAAHLPYDLIFKILLLLPAESLHRSSFVCKAWFNLINSPDFIEAHMGQSETVLIFLQSVPERRPKTFSIEAKLAPSKHDSIFLTNEAPKPYINFLEVEDGMGKVSESNISGCKDILATCNGLILAKCELNRGLLVMNPATRKLVGLPLGTIVPRDESYGFVFSHLTREYKVVHLFRDESGYIGCEILSLNRKSWWAVDGPSLGLLRRFIYKPVSAIGALHWLPAKHDCNYLVSMGIDDEKFQTKTLPVSSSISDRLVEVGGFLSFVTHVTRNRIEAWILKGLEGEDWVKQHIITTDDRIVDLIPLSTLRHGREMVFKGYRDSFYAYDFEAQAMRKVEMEKRPVQHNGSYLPHVNCLASWESLGGALW</sequence>
<dbReference type="Proteomes" id="UP000593564">
    <property type="component" value="Unassembled WGS sequence"/>
</dbReference>
<dbReference type="AlphaFoldDB" id="A0A7J7GG32"/>
<dbReference type="PANTHER" id="PTHR31672:SF11">
    <property type="entry name" value="F-BOX PROTEIN CPR1-LIKE ISOFORM X2"/>
    <property type="match status" value="1"/>
</dbReference>
<dbReference type="InterPro" id="IPR036047">
    <property type="entry name" value="F-box-like_dom_sf"/>
</dbReference>
<dbReference type="PROSITE" id="PS50181">
    <property type="entry name" value="FBOX"/>
    <property type="match status" value="1"/>
</dbReference>
<dbReference type="Pfam" id="PF08268">
    <property type="entry name" value="FBA_3"/>
    <property type="match status" value="1"/>
</dbReference>